<evidence type="ECO:0000313" key="2">
    <source>
        <dbReference type="EMBL" id="KKS85098.1"/>
    </source>
</evidence>
<feature type="transmembrane region" description="Helical" evidence="1">
    <location>
        <begin position="122"/>
        <end position="140"/>
    </location>
</feature>
<feature type="transmembrane region" description="Helical" evidence="1">
    <location>
        <begin position="211"/>
        <end position="232"/>
    </location>
</feature>
<protein>
    <recommendedName>
        <fullName evidence="4">Glycosyltransferase RgtA/B/C/D-like domain-containing protein</fullName>
    </recommendedName>
</protein>
<feature type="transmembrane region" description="Helical" evidence="1">
    <location>
        <begin position="33"/>
        <end position="54"/>
    </location>
</feature>
<feature type="transmembrane region" description="Helical" evidence="1">
    <location>
        <begin position="270"/>
        <end position="291"/>
    </location>
</feature>
<feature type="transmembrane region" description="Helical" evidence="1">
    <location>
        <begin position="397"/>
        <end position="416"/>
    </location>
</feature>
<feature type="transmembrane region" description="Helical" evidence="1">
    <location>
        <begin position="6"/>
        <end position="26"/>
    </location>
</feature>
<sequence>MNFLSSLFLILVSLIGIGLSWLIFPFPRFLKLLVGPAFGIIVFTQIALLVSLILGFNLTSISIAALVEFILLFISYLLKPSPKFFTDMLRQDKSQLTLIRHPELVWRSQISGSIKRILKNRWPLWLILITIGSVVTFIFWTKVLTPTEFGLTTGGEGLYGDTALHLSYAMSLVTQGLPPQNPLFASIQLRYPFLVNLFSASLVKLGMNLRFSFILPQLIYFLAFVALFYYLAKKVGATQLRHSGNSASGGRVQNLFFRFDSEQARMTGNLTAFFALLIFFLGWGLGFTKYLQDVKQSSSWLVNREYTNNLPGYNLHNVLTGLIFPERSFLPGLVIGLLIAVLAIQPFNHLTIKSSETKSDSARQSRIFPQFAIHNSKFLILIGFLLGILPLWHTHTFIFFGLAVGIWTILPSLQLTHPDPLLRREGILIPPLFKRRLGGVIFIYTIALLLALPALLWFRGQVTQAAFIHLTSGWIAGEHFLAFWWRNTGLLIPLALIGFLLLPKNKRIIFVPAFAMFIIANLVIFQPWDWDNIKLFSWVFLFLSIPAGHCLSVILGSPAQRDDSRIQIPDASARGGLARMTRGLFVLVLLFSLTASGILSLAYLANTEYTIYDKQDLELVAWVKTNTRPTDVFLVDPWPNHPVPGLTGRSVYLGYPGHLWVHGIDYGKRETLVKQVLEGNVSLIKSTDVAVNYLVAPSSDRGKFTSSTLNLVYANQKFVVYKINR</sequence>
<comment type="caution">
    <text evidence="2">The sequence shown here is derived from an EMBL/GenBank/DDBJ whole genome shotgun (WGS) entry which is preliminary data.</text>
</comment>
<feature type="transmembrane region" description="Helical" evidence="1">
    <location>
        <begin position="483"/>
        <end position="502"/>
    </location>
</feature>
<feature type="transmembrane region" description="Helical" evidence="1">
    <location>
        <begin position="329"/>
        <end position="350"/>
    </location>
</feature>
<evidence type="ECO:0000313" key="3">
    <source>
        <dbReference type="Proteomes" id="UP000034050"/>
    </source>
</evidence>
<evidence type="ECO:0000256" key="1">
    <source>
        <dbReference type="SAM" id="Phobius"/>
    </source>
</evidence>
<name>A0A0G1FE42_9BACT</name>
<keyword evidence="1" id="KW-0472">Membrane</keyword>
<dbReference type="AlphaFoldDB" id="A0A0G1FE42"/>
<feature type="transmembrane region" description="Helical" evidence="1">
    <location>
        <begin position="371"/>
        <end position="391"/>
    </location>
</feature>
<reference evidence="2 3" key="1">
    <citation type="journal article" date="2015" name="Nature">
        <title>rRNA introns, odd ribosomes, and small enigmatic genomes across a large radiation of phyla.</title>
        <authorList>
            <person name="Brown C.T."/>
            <person name="Hug L.A."/>
            <person name="Thomas B.C."/>
            <person name="Sharon I."/>
            <person name="Castelle C.J."/>
            <person name="Singh A."/>
            <person name="Wilkins M.J."/>
            <person name="Williams K.H."/>
            <person name="Banfield J.F."/>
        </authorList>
    </citation>
    <scope>NUCLEOTIDE SEQUENCE [LARGE SCALE GENOMIC DNA]</scope>
</reference>
<proteinExistence type="predicted"/>
<keyword evidence="1" id="KW-0812">Transmembrane</keyword>
<feature type="transmembrane region" description="Helical" evidence="1">
    <location>
        <begin position="584"/>
        <end position="605"/>
    </location>
</feature>
<accession>A0A0G1FE42</accession>
<feature type="transmembrane region" description="Helical" evidence="1">
    <location>
        <begin position="509"/>
        <end position="529"/>
    </location>
</feature>
<organism evidence="2 3">
    <name type="scientific">Candidatus Gottesmanbacteria bacterium GW2011_GWB1_43_11</name>
    <dbReference type="NCBI Taxonomy" id="1618446"/>
    <lineage>
        <taxon>Bacteria</taxon>
        <taxon>Candidatus Gottesmaniibacteriota</taxon>
    </lineage>
</organism>
<feature type="transmembrane region" description="Helical" evidence="1">
    <location>
        <begin position="535"/>
        <end position="555"/>
    </location>
</feature>
<feature type="transmembrane region" description="Helical" evidence="1">
    <location>
        <begin position="437"/>
        <end position="458"/>
    </location>
</feature>
<keyword evidence="1" id="KW-1133">Transmembrane helix</keyword>
<dbReference type="EMBL" id="LCFD01000021">
    <property type="protein sequence ID" value="KKS85098.1"/>
    <property type="molecule type" value="Genomic_DNA"/>
</dbReference>
<dbReference type="STRING" id="1618446.UV61_C0021G0014"/>
<gene>
    <name evidence="2" type="ORF">UV61_C0021G0014</name>
</gene>
<evidence type="ECO:0008006" key="4">
    <source>
        <dbReference type="Google" id="ProtNLM"/>
    </source>
</evidence>
<dbReference type="Proteomes" id="UP000034050">
    <property type="component" value="Unassembled WGS sequence"/>
</dbReference>
<feature type="transmembrane region" description="Helical" evidence="1">
    <location>
        <begin position="60"/>
        <end position="78"/>
    </location>
</feature>